<accession>A0A1M6QUA2</accession>
<reference evidence="1 2" key="1">
    <citation type="submission" date="2016-11" db="EMBL/GenBank/DDBJ databases">
        <authorList>
            <person name="Jaros S."/>
            <person name="Januszkiewicz K."/>
            <person name="Wedrychowicz H."/>
        </authorList>
    </citation>
    <scope>NUCLEOTIDE SEQUENCE [LARGE SCALE GENOMIC DNA]</scope>
    <source>
        <strain evidence="1 2">DSM 14916</strain>
    </source>
</reference>
<dbReference type="RefSeq" id="WP_073139214.1">
    <property type="nucleotide sequence ID" value="NZ_FQZF01000038.1"/>
</dbReference>
<name>A0A1M6QUA2_9PROT</name>
<dbReference type="AlphaFoldDB" id="A0A1M6QUA2"/>
<evidence type="ECO:0008006" key="3">
    <source>
        <dbReference type="Google" id="ProtNLM"/>
    </source>
</evidence>
<gene>
    <name evidence="1" type="ORF">SAMN02745194_04511</name>
</gene>
<evidence type="ECO:0000313" key="2">
    <source>
        <dbReference type="Proteomes" id="UP000184387"/>
    </source>
</evidence>
<dbReference type="STRING" id="198092.SAMN02745194_04511"/>
<dbReference type="EMBL" id="FQZF01000038">
    <property type="protein sequence ID" value="SHK23597.1"/>
    <property type="molecule type" value="Genomic_DNA"/>
</dbReference>
<dbReference type="Proteomes" id="UP000184387">
    <property type="component" value="Unassembled WGS sequence"/>
</dbReference>
<evidence type="ECO:0000313" key="1">
    <source>
        <dbReference type="EMBL" id="SHK23597.1"/>
    </source>
</evidence>
<sequence>MPERAAPRLLTRAQLRCYLGGLDWSAVSQRIANGRIPGPLWGLAPTDPAARWDRRAVDRALDAASSIPASIEDDARSLDRALGLI</sequence>
<organism evidence="1 2">
    <name type="scientific">Muricoccus roseus</name>
    <dbReference type="NCBI Taxonomy" id="198092"/>
    <lineage>
        <taxon>Bacteria</taxon>
        <taxon>Pseudomonadati</taxon>
        <taxon>Pseudomonadota</taxon>
        <taxon>Alphaproteobacteria</taxon>
        <taxon>Acetobacterales</taxon>
        <taxon>Roseomonadaceae</taxon>
        <taxon>Muricoccus</taxon>
    </lineage>
</organism>
<keyword evidence="2" id="KW-1185">Reference proteome</keyword>
<protein>
    <recommendedName>
        <fullName evidence="3">Transcriptional regulator, AlpA family</fullName>
    </recommendedName>
</protein>
<proteinExistence type="predicted"/>